<dbReference type="GO" id="GO:0006352">
    <property type="term" value="P:DNA-templated transcription initiation"/>
    <property type="evidence" value="ECO:0007669"/>
    <property type="project" value="InterPro"/>
</dbReference>
<dbReference type="InterPro" id="IPR036388">
    <property type="entry name" value="WH-like_DNA-bd_sf"/>
</dbReference>
<dbReference type="eggNOG" id="COG1595">
    <property type="taxonomic scope" value="Bacteria"/>
</dbReference>
<dbReference type="Pfam" id="PF08281">
    <property type="entry name" value="Sigma70_r4_2"/>
    <property type="match status" value="1"/>
</dbReference>
<dbReference type="RefSeq" id="WP_045229124.1">
    <property type="nucleotide sequence ID" value="NZ_BBJU01000007.1"/>
</dbReference>
<evidence type="ECO:0000313" key="10">
    <source>
        <dbReference type="Proteomes" id="UP000028701"/>
    </source>
</evidence>
<dbReference type="PROSITE" id="PS01063">
    <property type="entry name" value="SIGMA70_ECF"/>
    <property type="match status" value="1"/>
</dbReference>
<dbReference type="OrthoDB" id="9803470at2"/>
<dbReference type="InterPro" id="IPR013249">
    <property type="entry name" value="RNA_pol_sigma70_r4_t2"/>
</dbReference>
<dbReference type="InterPro" id="IPR039425">
    <property type="entry name" value="RNA_pol_sigma-70-like"/>
</dbReference>
<dbReference type="Gene3D" id="1.10.10.10">
    <property type="entry name" value="Winged helix-like DNA-binding domain superfamily/Winged helix DNA-binding domain"/>
    <property type="match status" value="1"/>
</dbReference>
<dbReference type="CDD" id="cd06171">
    <property type="entry name" value="Sigma70_r4"/>
    <property type="match status" value="1"/>
</dbReference>
<dbReference type="InterPro" id="IPR013325">
    <property type="entry name" value="RNA_pol_sigma_r2"/>
</dbReference>
<name>A0A081CS77_9HYPH</name>
<dbReference type="Proteomes" id="UP000028701">
    <property type="component" value="Unassembled WGS sequence"/>
</dbReference>
<dbReference type="SUPFAM" id="SSF88946">
    <property type="entry name" value="Sigma2 domain of RNA polymerase sigma factors"/>
    <property type="match status" value="1"/>
</dbReference>
<dbReference type="InterPro" id="IPR014284">
    <property type="entry name" value="RNA_pol_sigma-70_dom"/>
</dbReference>
<organism evidence="9 10">
    <name type="scientific">Agrobacterium rubi TR3 = NBRC 13261</name>
    <dbReference type="NCBI Taxonomy" id="1368415"/>
    <lineage>
        <taxon>Bacteria</taxon>
        <taxon>Pseudomonadati</taxon>
        <taxon>Pseudomonadota</taxon>
        <taxon>Alphaproteobacteria</taxon>
        <taxon>Hyphomicrobiales</taxon>
        <taxon>Rhizobiaceae</taxon>
        <taxon>Rhizobium/Agrobacterium group</taxon>
        <taxon>Agrobacterium</taxon>
    </lineage>
</organism>
<evidence type="ECO:0000256" key="4">
    <source>
        <dbReference type="ARBA" id="ARBA00023125"/>
    </source>
</evidence>
<dbReference type="Gene3D" id="1.10.1740.10">
    <property type="match status" value="1"/>
</dbReference>
<keyword evidence="4 6" id="KW-0238">DNA-binding</keyword>
<dbReference type="PANTHER" id="PTHR43133:SF25">
    <property type="entry name" value="RNA POLYMERASE SIGMA FACTOR RFAY-RELATED"/>
    <property type="match status" value="1"/>
</dbReference>
<keyword evidence="2 6" id="KW-0805">Transcription regulation</keyword>
<feature type="domain" description="RNA polymerase sigma-70 region 2" evidence="7">
    <location>
        <begin position="18"/>
        <end position="74"/>
    </location>
</feature>
<dbReference type="EMBL" id="BBJU01000007">
    <property type="protein sequence ID" value="GAK69523.1"/>
    <property type="molecule type" value="Genomic_DNA"/>
</dbReference>
<keyword evidence="5 6" id="KW-0804">Transcription</keyword>
<comment type="caution">
    <text evidence="9">The sequence shown here is derived from an EMBL/GenBank/DDBJ whole genome shotgun (WGS) entry which is preliminary data.</text>
</comment>
<accession>A0A081CS77</accession>
<evidence type="ECO:0000256" key="5">
    <source>
        <dbReference type="ARBA" id="ARBA00023163"/>
    </source>
</evidence>
<dbReference type="AlphaFoldDB" id="A0A081CS77"/>
<dbReference type="InterPro" id="IPR013324">
    <property type="entry name" value="RNA_pol_sigma_r3/r4-like"/>
</dbReference>
<keyword evidence="3 6" id="KW-0731">Sigma factor</keyword>
<dbReference type="SUPFAM" id="SSF88659">
    <property type="entry name" value="Sigma3 and sigma4 domains of RNA polymerase sigma factors"/>
    <property type="match status" value="1"/>
</dbReference>
<dbReference type="Pfam" id="PF04542">
    <property type="entry name" value="Sigma70_r2"/>
    <property type="match status" value="1"/>
</dbReference>
<dbReference type="GO" id="GO:0003677">
    <property type="term" value="F:DNA binding"/>
    <property type="evidence" value="ECO:0007669"/>
    <property type="project" value="UniProtKB-KW"/>
</dbReference>
<reference evidence="9 10" key="1">
    <citation type="submission" date="2014-08" db="EMBL/GenBank/DDBJ databases">
        <title>Whole genome shotgun sequence of Rhizobium rubi NBRC 13261.</title>
        <authorList>
            <person name="Katano-Makiyama Y."/>
            <person name="Hosoyama A."/>
            <person name="Hashimoto M."/>
            <person name="Hosoyama Y."/>
            <person name="Noguchi M."/>
            <person name="Tsuchikane K."/>
            <person name="Uohara A."/>
            <person name="Ohji S."/>
            <person name="Ichikawa N."/>
            <person name="Kimura A."/>
            <person name="Yamazoe A."/>
            <person name="Fujita N."/>
        </authorList>
    </citation>
    <scope>NUCLEOTIDE SEQUENCE [LARGE SCALE GENOMIC DNA]</scope>
    <source>
        <strain evidence="9 10">NBRC 13261</strain>
    </source>
</reference>
<evidence type="ECO:0000256" key="2">
    <source>
        <dbReference type="ARBA" id="ARBA00023015"/>
    </source>
</evidence>
<comment type="similarity">
    <text evidence="1 6">Belongs to the sigma-70 factor family. ECF subfamily.</text>
</comment>
<dbReference type="InterPro" id="IPR000838">
    <property type="entry name" value="RNA_pol_sigma70_ECF_CS"/>
</dbReference>
<evidence type="ECO:0000256" key="6">
    <source>
        <dbReference type="RuleBase" id="RU000716"/>
    </source>
</evidence>
<gene>
    <name evidence="9" type="ORF">RRU01S_07_00480</name>
</gene>
<protein>
    <recommendedName>
        <fullName evidence="6">RNA polymerase sigma factor</fullName>
    </recommendedName>
</protein>
<dbReference type="GO" id="GO:0016987">
    <property type="term" value="F:sigma factor activity"/>
    <property type="evidence" value="ECO:0007669"/>
    <property type="project" value="UniProtKB-KW"/>
</dbReference>
<evidence type="ECO:0000259" key="8">
    <source>
        <dbReference type="Pfam" id="PF08281"/>
    </source>
</evidence>
<evidence type="ECO:0000256" key="1">
    <source>
        <dbReference type="ARBA" id="ARBA00010641"/>
    </source>
</evidence>
<dbReference type="NCBIfam" id="TIGR02937">
    <property type="entry name" value="sigma70-ECF"/>
    <property type="match status" value="1"/>
</dbReference>
<proteinExistence type="inferred from homology"/>
<dbReference type="PANTHER" id="PTHR43133">
    <property type="entry name" value="RNA POLYMERASE ECF-TYPE SIGMA FACTO"/>
    <property type="match status" value="1"/>
</dbReference>
<evidence type="ECO:0000259" key="7">
    <source>
        <dbReference type="Pfam" id="PF04542"/>
    </source>
</evidence>
<sequence>MSSLSPTGFSHLELTNCVPALRNFATRFYKTSNDVDDLVQETLMRALANSEKFQRGTRLKSWLFTIMRNLFCSKFVVARREQVGLTDNALAAPKIQPVQEWAVRGNELVSAISDLPDNYRDALWMVFVEGISYDEASSRCACPVGTIKSRVNRARASLMRTLGEASFT</sequence>
<evidence type="ECO:0000256" key="3">
    <source>
        <dbReference type="ARBA" id="ARBA00023082"/>
    </source>
</evidence>
<dbReference type="InterPro" id="IPR007627">
    <property type="entry name" value="RNA_pol_sigma70_r2"/>
</dbReference>
<feature type="domain" description="RNA polymerase sigma factor 70 region 4 type 2" evidence="8">
    <location>
        <begin position="107"/>
        <end position="158"/>
    </location>
</feature>
<evidence type="ECO:0000313" key="9">
    <source>
        <dbReference type="EMBL" id="GAK69523.1"/>
    </source>
</evidence>